<dbReference type="STRING" id="983965.A0A2T4C418"/>
<evidence type="ECO:0008006" key="8">
    <source>
        <dbReference type="Google" id="ProtNLM"/>
    </source>
</evidence>
<dbReference type="EMBL" id="KZ679132">
    <property type="protein sequence ID" value="PTB76285.1"/>
    <property type="molecule type" value="Genomic_DNA"/>
</dbReference>
<evidence type="ECO:0000256" key="2">
    <source>
        <dbReference type="ARBA" id="ARBA00004569"/>
    </source>
</evidence>
<feature type="compositionally biased region" description="Basic and acidic residues" evidence="5">
    <location>
        <begin position="59"/>
        <end position="73"/>
    </location>
</feature>
<keyword evidence="3" id="KW-0496">Mitochondrion</keyword>
<accession>A0A2T4C418</accession>
<gene>
    <name evidence="6" type="ORF">M440DRAFT_1401735</name>
</gene>
<evidence type="ECO:0000256" key="1">
    <source>
        <dbReference type="ARBA" id="ARBA00003875"/>
    </source>
</evidence>
<keyword evidence="4" id="KW-1015">Disulfide bond</keyword>
<name>A0A2T4C418_TRILO</name>
<feature type="compositionally biased region" description="Low complexity" evidence="5">
    <location>
        <begin position="1"/>
        <end position="15"/>
    </location>
</feature>
<protein>
    <recommendedName>
        <fullName evidence="8">CHCH domain-containing protein</fullName>
    </recommendedName>
</protein>
<dbReference type="GO" id="GO:0005758">
    <property type="term" value="C:mitochondrial intermembrane space"/>
    <property type="evidence" value="ECO:0007669"/>
    <property type="project" value="UniProtKB-SubCell"/>
</dbReference>
<dbReference type="SUPFAM" id="SSF47072">
    <property type="entry name" value="Cysteine alpha-hairpin motif"/>
    <property type="match status" value="1"/>
</dbReference>
<dbReference type="PANTHER" id="PTHR46811:SF1">
    <property type="entry name" value="COILED-COIL-HELIX-COILED-COIL-HELIX DOMAIN-CONTAINING PROTEIN 7"/>
    <property type="match status" value="1"/>
</dbReference>
<dbReference type="PROSITE" id="PS51808">
    <property type="entry name" value="CHCH"/>
    <property type="match status" value="1"/>
</dbReference>
<sequence length="124" mass="14497">MTGAISSPKRLSSSRHSPDLEHHHLSPSDIQLERDPRNREDTEDMASSPEGAKDGPWTEETKQKFNSKSKSEFYDPCQEAAQRSYRCLYRNNGDKSMCGEYFQAYRDCKQAWVEKRRKEKGTWF</sequence>
<evidence type="ECO:0000256" key="5">
    <source>
        <dbReference type="SAM" id="MobiDB-lite"/>
    </source>
</evidence>
<evidence type="ECO:0000313" key="7">
    <source>
        <dbReference type="Proteomes" id="UP000240760"/>
    </source>
</evidence>
<feature type="region of interest" description="Disordered" evidence="5">
    <location>
        <begin position="1"/>
        <end position="73"/>
    </location>
</feature>
<comment type="function">
    <text evidence="1">Required for the assembly of cytochrome c oxidase.</text>
</comment>
<keyword evidence="7" id="KW-1185">Reference proteome</keyword>
<comment type="subcellular location">
    <subcellularLocation>
        <location evidence="2">Mitochondrion intermembrane space</location>
    </subcellularLocation>
</comment>
<proteinExistence type="predicted"/>
<dbReference type="InterPro" id="IPR009069">
    <property type="entry name" value="Cys_alpha_HP_mot_SF"/>
</dbReference>
<organism evidence="6 7">
    <name type="scientific">Trichoderma longibrachiatum ATCC 18648</name>
    <dbReference type="NCBI Taxonomy" id="983965"/>
    <lineage>
        <taxon>Eukaryota</taxon>
        <taxon>Fungi</taxon>
        <taxon>Dikarya</taxon>
        <taxon>Ascomycota</taxon>
        <taxon>Pezizomycotina</taxon>
        <taxon>Sordariomycetes</taxon>
        <taxon>Hypocreomycetidae</taxon>
        <taxon>Hypocreales</taxon>
        <taxon>Hypocreaceae</taxon>
        <taxon>Trichoderma</taxon>
    </lineage>
</organism>
<dbReference type="InterPro" id="IPR051040">
    <property type="entry name" value="COX23"/>
</dbReference>
<dbReference type="OrthoDB" id="9971592at2759"/>
<dbReference type="AlphaFoldDB" id="A0A2T4C418"/>
<reference evidence="6 7" key="1">
    <citation type="submission" date="2016-07" db="EMBL/GenBank/DDBJ databases">
        <title>Multiple horizontal gene transfer events from other fungi enriched the ability of initially mycotrophic Trichoderma (Ascomycota) to feed on dead plant biomass.</title>
        <authorList>
            <consortium name="DOE Joint Genome Institute"/>
            <person name="Aerts A."/>
            <person name="Atanasova L."/>
            <person name="Chenthamara K."/>
            <person name="Zhang J."/>
            <person name="Grujic M."/>
            <person name="Henrissat B."/>
            <person name="Kuo A."/>
            <person name="Salamov A."/>
            <person name="Lipzen A."/>
            <person name="Labutti K."/>
            <person name="Barry K."/>
            <person name="Miao Y."/>
            <person name="Rahimi M.J."/>
            <person name="Shen Q."/>
            <person name="Grigoriev I.V."/>
            <person name="Kubicek C.P."/>
            <person name="Druzhinina I.S."/>
        </authorList>
    </citation>
    <scope>NUCLEOTIDE SEQUENCE [LARGE SCALE GENOMIC DNA]</scope>
    <source>
        <strain evidence="6 7">ATCC 18648</strain>
    </source>
</reference>
<dbReference type="GO" id="GO:0033108">
    <property type="term" value="P:mitochondrial respiratory chain complex assembly"/>
    <property type="evidence" value="ECO:0007669"/>
    <property type="project" value="TreeGrafter"/>
</dbReference>
<evidence type="ECO:0000256" key="4">
    <source>
        <dbReference type="ARBA" id="ARBA00023157"/>
    </source>
</evidence>
<dbReference type="Proteomes" id="UP000240760">
    <property type="component" value="Unassembled WGS sequence"/>
</dbReference>
<evidence type="ECO:0000313" key="6">
    <source>
        <dbReference type="EMBL" id="PTB76285.1"/>
    </source>
</evidence>
<feature type="compositionally biased region" description="Basic and acidic residues" evidence="5">
    <location>
        <begin position="16"/>
        <end position="40"/>
    </location>
</feature>
<evidence type="ECO:0000256" key="3">
    <source>
        <dbReference type="ARBA" id="ARBA00023128"/>
    </source>
</evidence>
<dbReference type="PANTHER" id="PTHR46811">
    <property type="entry name" value="COILED-COIL-HELIX-COILED-COIL-HELIX DOMAIN-CONTAINING PROTEIN 7"/>
    <property type="match status" value="1"/>
</dbReference>